<gene>
    <name evidence="2" type="ORF">Glove_557g36</name>
</gene>
<feature type="compositionally biased region" description="Polar residues" evidence="1">
    <location>
        <begin position="40"/>
        <end position="59"/>
    </location>
</feature>
<dbReference type="AlphaFoldDB" id="A0A397GCH8"/>
<feature type="region of interest" description="Disordered" evidence="1">
    <location>
        <begin position="1"/>
        <end position="120"/>
    </location>
</feature>
<feature type="compositionally biased region" description="Low complexity" evidence="1">
    <location>
        <begin position="30"/>
        <end position="39"/>
    </location>
</feature>
<organism evidence="2 3">
    <name type="scientific">Diversispora epigaea</name>
    <dbReference type="NCBI Taxonomy" id="1348612"/>
    <lineage>
        <taxon>Eukaryota</taxon>
        <taxon>Fungi</taxon>
        <taxon>Fungi incertae sedis</taxon>
        <taxon>Mucoromycota</taxon>
        <taxon>Glomeromycotina</taxon>
        <taxon>Glomeromycetes</taxon>
        <taxon>Diversisporales</taxon>
        <taxon>Diversisporaceae</taxon>
        <taxon>Diversispora</taxon>
    </lineage>
</organism>
<keyword evidence="3" id="KW-1185">Reference proteome</keyword>
<feature type="compositionally biased region" description="Basic and acidic residues" evidence="1">
    <location>
        <begin position="108"/>
        <end position="119"/>
    </location>
</feature>
<feature type="compositionally biased region" description="Low complexity" evidence="1">
    <location>
        <begin position="69"/>
        <end position="85"/>
    </location>
</feature>
<dbReference type="Proteomes" id="UP000266861">
    <property type="component" value="Unassembled WGS sequence"/>
</dbReference>
<dbReference type="EMBL" id="PQFF01000474">
    <property type="protein sequence ID" value="RHZ48147.1"/>
    <property type="molecule type" value="Genomic_DNA"/>
</dbReference>
<reference evidence="2 3" key="1">
    <citation type="submission" date="2018-08" db="EMBL/GenBank/DDBJ databases">
        <title>Genome and evolution of the arbuscular mycorrhizal fungus Diversispora epigaea (formerly Glomus versiforme) and its bacterial endosymbionts.</title>
        <authorList>
            <person name="Sun X."/>
            <person name="Fei Z."/>
            <person name="Harrison M."/>
        </authorList>
    </citation>
    <scope>NUCLEOTIDE SEQUENCE [LARGE SCALE GENOMIC DNA]</scope>
    <source>
        <strain evidence="2 3">IT104</strain>
    </source>
</reference>
<sequence length="154" mass="17174">MSSIANTVKNRHSKKAKYVNTTVPMEQDKTATASSSGTSQGNEQLTGRQNMEITPSTEATPERSIISSNEETTITATETNNTNENEGNEEGNKVNTNENTSNTGFLILKRDKGKDKKMNTLETEEQAQKTIWKMKTLYLSALTKRTYQKMKDGE</sequence>
<proteinExistence type="predicted"/>
<name>A0A397GCH8_9GLOM</name>
<evidence type="ECO:0000256" key="1">
    <source>
        <dbReference type="SAM" id="MobiDB-lite"/>
    </source>
</evidence>
<evidence type="ECO:0000313" key="2">
    <source>
        <dbReference type="EMBL" id="RHZ48147.1"/>
    </source>
</evidence>
<evidence type="ECO:0000313" key="3">
    <source>
        <dbReference type="Proteomes" id="UP000266861"/>
    </source>
</evidence>
<protein>
    <submittedName>
        <fullName evidence="2">Uncharacterized protein</fullName>
    </submittedName>
</protein>
<comment type="caution">
    <text evidence="2">The sequence shown here is derived from an EMBL/GenBank/DDBJ whole genome shotgun (WGS) entry which is preliminary data.</text>
</comment>
<accession>A0A397GCH8</accession>